<dbReference type="Gene3D" id="3.30.70.330">
    <property type="match status" value="4"/>
</dbReference>
<feature type="region of interest" description="Disordered" evidence="7">
    <location>
        <begin position="2336"/>
        <end position="2373"/>
    </location>
</feature>
<feature type="compositionally biased region" description="Basic and acidic residues" evidence="7">
    <location>
        <begin position="3472"/>
        <end position="3482"/>
    </location>
</feature>
<feature type="compositionally biased region" description="Basic and acidic residues" evidence="7">
    <location>
        <begin position="724"/>
        <end position="743"/>
    </location>
</feature>
<feature type="region of interest" description="Disordered" evidence="7">
    <location>
        <begin position="1823"/>
        <end position="1902"/>
    </location>
</feature>
<name>A0ABM3LWJ7_BICAN</name>
<feature type="region of interest" description="Disordered" evidence="7">
    <location>
        <begin position="3967"/>
        <end position="4040"/>
    </location>
</feature>
<feature type="compositionally biased region" description="Basic and acidic residues" evidence="7">
    <location>
        <begin position="1693"/>
        <end position="1710"/>
    </location>
</feature>
<feature type="compositionally biased region" description="Basic and acidic residues" evidence="7">
    <location>
        <begin position="1608"/>
        <end position="1654"/>
    </location>
</feature>
<evidence type="ECO:0000256" key="7">
    <source>
        <dbReference type="SAM" id="MobiDB-lite"/>
    </source>
</evidence>
<feature type="compositionally biased region" description="Basic residues" evidence="7">
    <location>
        <begin position="260"/>
        <end position="271"/>
    </location>
</feature>
<dbReference type="InterPro" id="IPR010912">
    <property type="entry name" value="SPOC_met"/>
</dbReference>
<evidence type="ECO:0000256" key="2">
    <source>
        <dbReference type="ARBA" id="ARBA00005387"/>
    </source>
</evidence>
<feature type="compositionally biased region" description="Low complexity" evidence="7">
    <location>
        <begin position="1667"/>
        <end position="1679"/>
    </location>
</feature>
<feature type="compositionally biased region" description="Polar residues" evidence="7">
    <location>
        <begin position="2121"/>
        <end position="2135"/>
    </location>
</feature>
<feature type="domain" description="SPOC" evidence="9">
    <location>
        <begin position="4045"/>
        <end position="4215"/>
    </location>
</feature>
<feature type="region of interest" description="Disordered" evidence="7">
    <location>
        <begin position="1228"/>
        <end position="1449"/>
    </location>
</feature>
<feature type="compositionally biased region" description="Basic and acidic residues" evidence="7">
    <location>
        <begin position="3300"/>
        <end position="3325"/>
    </location>
</feature>
<dbReference type="PANTHER" id="PTHR23189">
    <property type="entry name" value="RNA RECOGNITION MOTIF-CONTAINING"/>
    <property type="match status" value="1"/>
</dbReference>
<feature type="region of interest" description="Disordered" evidence="7">
    <location>
        <begin position="587"/>
        <end position="625"/>
    </location>
</feature>
<feature type="region of interest" description="Disordered" evidence="7">
    <location>
        <begin position="2029"/>
        <end position="2061"/>
    </location>
</feature>
<evidence type="ECO:0000259" key="9">
    <source>
        <dbReference type="PROSITE" id="PS50917"/>
    </source>
</evidence>
<feature type="compositionally biased region" description="Polar residues" evidence="7">
    <location>
        <begin position="3640"/>
        <end position="3655"/>
    </location>
</feature>
<feature type="compositionally biased region" description="Basic and acidic residues" evidence="7">
    <location>
        <begin position="3772"/>
        <end position="3782"/>
    </location>
</feature>
<evidence type="ECO:0000313" key="10">
    <source>
        <dbReference type="Proteomes" id="UP001652582"/>
    </source>
</evidence>
<sequence length="4216" mass="470363">MVRETRHLCVGNLPDNIREDRIREHFKRYGRVQNVKLLGRLESASASSNASASGICATVAFMDIKSASKAHNVEHVLDERTLTTEYYEPAAIPSTAGAPSAGSSPAGSGYSGSSSSVNSAPAPVSTSRYHLSTEDTAGNTCAMAATAAAAVTWRGTNDSATEYCRRGNTPAAYGRTTPHHRWYASGTAAAGAAGAAGAASAASAASAGSGSGGAAGGESTPSTPGGAAERRRRLSGSGSSRSESSSPEPSDTSRASTPAAHHHPAAHHAARRTPPPHPHQWPSTANGRPLAICVRNLPTRSTDSSLKDGLYHEYKKHGKVVWVKVVGQNADRYAVVRFKKPSDVEKALEVSQDKLFFGCKISVAPHQSCDDDAESAKPYETDIDEYHPKATRTLFIGNLEKDVTQQQLRDKFKHFGRIIEIDIKKGSGGGAGYAFCQYASISSVVEAIRAMDGEHVGSSRVKLGFGKPVATTCVWVDGLTEHTEKQVLGAVSRCGAATSVCVDRAAGAALVHFEQAAAAGGAVRELRRVAAQLSAAEPDHPRLCVDYASRECQEAFYEQLEKHGGSAALAGAERVVGETSGRYIPSARHETLRYETGASRSRAPSFGRSSSRTPRYNSHDHYDPADYAADRRYRLYDELGSSPQTDEATYEDRLQSVVVSPHRAHKHRRDSSPEDRKHSKERHRSAGGGSRRSRSGSRGHVSRRRHRRRRDGSGSRTSRAGTPLRDEPDAPPTEPRRPPRDRPPLPMSLPLPKFAVQLLRAAPAQPRSLPAAPASPPRPPSASSSSGGSAPHSPSLEERIRSLDEKYERWSGSRAHADAPDRSRLRHRLLELDINEVKPSEVVRSLLAKRSVFDEDSERLEGARAPSPGGSPRSLTVAVPRVLRYPFPAHSGSVTAPATPSTSTAAPGTPTRLPEPDETDRLYPSPLERLPKLPDIETLNETRIALRTPSIDKQADLQEKKQSPLFDKEQFEIEGNIIRSENKSRRNSLVVNFEEIRSPKNTENITSDQKLMEQNTIDINEKHNLKDRVVAEDKPITIKKENSPKVEDQKVLKTSDSIISKFERNCFRDNMKLCSQEIKEAIKQELEGNLELTQNEMFFFSKDYDSKLQTIIQEDVKPKFNHENKLLESGFREKKEIDKLFQNHINKEIIAYNVHSLNHLNVTNCSELPRKIIEENQDSKLNEKICKEKCDVNGPLFLHDDKFGKENINCEKTVDNFKAQNNVLHAVEKTVSNPKNHDESNRKDCDRTKHSKDRSDKDHTEKEKVQNKHFKHEKNEKERKKEDNHFIKSNSDKLDKFKTEKHLETEKSIEKDRESDKSRHTDDAKTVRHENHKKDKSEKDKKRDTETESLVKGLKRDDKHKHDRSKKDSDIKRDSKSDNSKSRKSSRDESSRDICRKDSTDSSTSRTSHDSTKSRDYENTDMKEESKNKVRSTGEILMKEESKNKVRSTAEILMKEESKNKVRSNAEILHKLETDKDSIKFNDLPKLESKVLLVKCEIKEERDSTHNFKNKIDGYLENTIKTKSEGPEKQRHYSLDSPNLDSKRKERLNSCSSLPSNIGHKRRKSSQDSVDCLTEYTKKCKSERRDSKDSRSLDRHKTTKFNKGHFAKIIESKTKDDKKNQVKPPDEIFLNIKDDETKESLSERSNKTIKKDSLDDSEEKLELLGRSQQSGNSESSSESLHNNLDFLATLELRSSEEDERQKALRKEMKEKKRIQQLQQIQELQMQQDALQQAELCNKLKDQDKKFKNDEKKKESMREKRMSTERKSKDDKNDNCKRRNRKQVPSTDSSDSDEPMKKHSIFDIIDDEPTYISMYDKVKARSCKNMQKQEEEKRQEKIKAKFSQLKQSRAKREEKKRSSWDEDSDSENEQHKSHKASMGSSTDDDQVVTHSKKREKSHGSSLEYDAIRTNDYFDAVSNEEDSRNKLSRKNSRSRIVSDTSDDDNTNRTITKSLNFVNKIKKEIFSDSESSQKCRDTDIHLKESSDDKVKKTSLLNLFGKSDSEDNRLKSILEVENEFRMSFAKSFANDISSENESIPPNIHSSEIRKKHKKKHKHKFSFSDEDTKTESGLEVTLDMSKRKNFDKFRRHSNKKEKRKDKTRESVDTDEPRDDKIKYKKDKRSPSQSYDLIMDPTSNNYKKEGKMEDIFGPLSDESDRDTGHIATHMDYHYATGDKLNGDDIKIKEDIKRKKEKRRKDKRHFIKDDDNSLDVDAVSKAIEARLFADTSNMDDNRSKLENSSDCFTQKLNAEHKYGDINVNSPFNKYCVKYKKDSREKKKKKKKNREDRQSRKEHHHGYHHEKIQKLEDSDFDNNITPQKLDESYLDNNITLSPKTMLLDIPLPTDTQKPDVADKSDDGKSLSESPSLPRITDSPPFAIKTAETSVGKMDDQDSPNKLEIDNAIEIDYDMVRNIEVNDIPMPPPIDNIVQDISEVPLPKDPPLDTVNCNLTSVSIDIEVDTDVKISEDAVRSIPNVENDNVDKQTDKIVAESQSCKVDKKTEEKPRAIISQEETEDAVAALLGESFGGKINTFVNCYEEVESNNTHQIAIENTTNESEIIPEQDAEEMRQAVQNLNASEMEMKPDTPVSDNDLLLIDTDTEENEETNQDAIEKLPVNIIATNQSLNNNNIKVSLAQAEISNIIVTKPKSTIVQPIQKESQDFNKTVNEVEVKPSVTKQEIIHQITSTATPVITSPIRSWTLSNSKLIEPQTNIPVSSMTNKEHNETKPTHITANIVQIKGPHTQGVQIGSSIRPIINPTRVGTPYQVINQIIRPQVSTMQPPTIKIPEPHIIYQKPQGIVISPRISNEPMLLSPKTSPRTEGMTSPRLTNMTILGSSPQNINSVGIASSNTLQQRSPGQVTVVRMQQPPLSPIQTMHISPGARAMVSPNRPNSVLVQTQGSPLHFNRLPVTPVLTPISKQLNVNNIIQQTKSSLGNNTQLIHQPKIISDTRKPENINENTKIILSPTRLHQSTNSTIIAQNRLISVQNPIHVGNINSTLQLSNKVLLNSKTQLPEKRDVSINKTEQSLLPPIIHVATHAPSSIIQGSTKSVVCSLQEAVNRGNGSNVIHTINSQRLLATNPITNVIQLDTNKSTPSVLSMATVRPTQSLGKSESANTVVVTTTSLANVVMTPLLLNTSTTPKATIRLHPRSESEHDTHPSVPFSNHCQPQHNDINIEKKELDIQKPVPVSTPDNVKCETDFEELLKDNTNEIKVTNDPEKKLEVNVGKNLTLITPAYDRRKSTDENTKVEESHSNKELTTKKQYNSTADDAILKINDTEITTSAIVEVKSTNLVENISNSSNLETKRQQSSDVNSHDTKDNIDDSKTSENNDIILATKDDESNNKFFSLLSSPNKGNEIKNLDEGDFWSAKDVNIESVIKKVDSLCNDIPDEKKEEIHKVNGSKTKNTSEGISSETNPQIDLFIGAKEAIKEDACSTDLPKGIQSQSEKFQECNVIEETVVGKTTSKRGGRSGRGKKTEKNQDRVQTRQIAKPQRGSSKRGRGSRAKVDKKIKNSVTNNLNNMPGDVYDFHEDSGDETVTSPNKTEVRPRLILTIKSPLSGHSNAIATSTLSITPKEQIKNTEKQKEEKMEVFVSPSANTRKSRRLQEKDIQRSTFDDVIDEVIKGSATQARNNKETNKKRSTRQAGFKTNTEKNNTSGDIRKSPRGVKRTRDRSLSDASIDSSDDNFKREDAVKEPKLPKLAESVVPPKSETETIIKTTAVAPPVITAPPSNPTPIMKPPKKMISEIVKLTGVFEPAANVSRVVVSSPSVPDRPLPTERPCEAERAPPPAAETSPLTAGEAGDAGYVRRLVDNVPANMMPVGATEATDARVQSPALPHRPPSAQHHADRFLTLYDPPVVVRGGEGDHGAYAGPASLPRGAHHPPLSKPPVAALGPLPINSASRTPVTDEVRLSRTSVPAGSPQGPIALGDGMYPHFSHHHYQMYQQHFRATQHENVATPTFLPRGALEAEASEAPTPPPLELRRPPPARVPRPAHSPSPLDRHILYAVRCGRSPPPAHGTSRPPSALPPPGPPGPPHASQVPREADSLQMLLRRYPVMWQGLLALKNDSAAVQMHFVGGNPAVAADALSRHSDGSAASLLRIAQRMRLEPAQLDQVHRKMKLENEHCILLALPCGRDHMDVLQQSTNLTAGFITYLQRKQAAGIVNVAPSPGHHQSIYTVHIFPSCDFANENLNRIAPDLMHRVANIAHLLIVIATALG</sequence>
<dbReference type="InterPro" id="IPR012921">
    <property type="entry name" value="SPOC_C"/>
</dbReference>
<feature type="region of interest" description="Disordered" evidence="7">
    <location>
        <begin position="204"/>
        <end position="286"/>
    </location>
</feature>
<evidence type="ECO:0000256" key="6">
    <source>
        <dbReference type="PROSITE-ProRule" id="PRU00176"/>
    </source>
</evidence>
<feature type="compositionally biased region" description="Pro residues" evidence="7">
    <location>
        <begin position="4022"/>
        <end position="4033"/>
    </location>
</feature>
<feature type="compositionally biased region" description="Basic and acidic residues" evidence="7">
    <location>
        <begin position="2344"/>
        <end position="2357"/>
    </location>
</feature>
<dbReference type="SUPFAM" id="SSF100939">
    <property type="entry name" value="SPOC domain-like"/>
    <property type="match status" value="1"/>
</dbReference>
<dbReference type="RefSeq" id="XP_052743432.1">
    <property type="nucleotide sequence ID" value="XM_052887472.1"/>
</dbReference>
<feature type="compositionally biased region" description="Basic and acidic residues" evidence="7">
    <location>
        <begin position="1407"/>
        <end position="1428"/>
    </location>
</feature>
<feature type="compositionally biased region" description="Polar residues" evidence="7">
    <location>
        <begin position="607"/>
        <end position="616"/>
    </location>
</feature>
<feature type="domain" description="RRM" evidence="8">
    <location>
        <begin position="6"/>
        <end position="89"/>
    </location>
</feature>
<feature type="region of interest" description="Disordered" evidence="7">
    <location>
        <begin position="1519"/>
        <end position="1717"/>
    </location>
</feature>
<dbReference type="InterPro" id="IPR035979">
    <property type="entry name" value="RBD_domain_sf"/>
</dbReference>
<feature type="region of interest" description="Disordered" evidence="7">
    <location>
        <begin position="890"/>
        <end position="935"/>
    </location>
</feature>
<comment type="similarity">
    <text evidence="2">Belongs to the RRM Spen family.</text>
</comment>
<feature type="region of interest" description="Disordered" evidence="7">
    <location>
        <begin position="855"/>
        <end position="875"/>
    </location>
</feature>
<feature type="compositionally biased region" description="Basic and acidic residues" evidence="7">
    <location>
        <begin position="1235"/>
        <end position="1266"/>
    </location>
</feature>
<evidence type="ECO:0000256" key="1">
    <source>
        <dbReference type="ARBA" id="ARBA00004123"/>
    </source>
</evidence>
<evidence type="ECO:0000313" key="11">
    <source>
        <dbReference type="RefSeq" id="XP_052743432.1"/>
    </source>
</evidence>
<dbReference type="InterPro" id="IPR012677">
    <property type="entry name" value="Nucleotide-bd_a/b_plait_sf"/>
</dbReference>
<feature type="compositionally biased region" description="Basic and acidic residues" evidence="7">
    <location>
        <begin position="3574"/>
        <end position="3587"/>
    </location>
</feature>
<feature type="compositionally biased region" description="Basic residues" evidence="7">
    <location>
        <begin position="2045"/>
        <end position="2056"/>
    </location>
</feature>
<accession>A0ABM3LWJ7</accession>
<feature type="region of interest" description="Disordered" evidence="7">
    <location>
        <begin position="3764"/>
        <end position="3799"/>
    </location>
</feature>
<feature type="region of interest" description="Disordered" evidence="7">
    <location>
        <begin position="3861"/>
        <end position="3880"/>
    </location>
</feature>
<feature type="compositionally biased region" description="Basic and acidic residues" evidence="7">
    <location>
        <begin position="1739"/>
        <end position="1776"/>
    </location>
</feature>
<dbReference type="SMART" id="SM00360">
    <property type="entry name" value="RRM"/>
    <property type="match status" value="3"/>
</dbReference>
<feature type="region of interest" description="Disordered" evidence="7">
    <location>
        <begin position="3235"/>
        <end position="3254"/>
    </location>
</feature>
<feature type="region of interest" description="Disordered" evidence="7">
    <location>
        <begin position="3574"/>
        <end position="3606"/>
    </location>
</feature>
<comment type="subcellular location">
    <subcellularLocation>
        <location evidence="1">Nucleus</location>
    </subcellularLocation>
</comment>
<dbReference type="Proteomes" id="UP001652582">
    <property type="component" value="Chromosome 19"/>
</dbReference>
<feature type="compositionally biased region" description="Pro residues" evidence="7">
    <location>
        <begin position="3972"/>
        <end position="3993"/>
    </location>
</feature>
<feature type="region of interest" description="Disordered" evidence="7">
    <location>
        <begin position="2082"/>
        <end position="2139"/>
    </location>
</feature>
<keyword evidence="3" id="KW-0597">Phosphoprotein</keyword>
<feature type="region of interest" description="Disordered" evidence="7">
    <location>
        <begin position="764"/>
        <end position="797"/>
    </location>
</feature>
<feature type="compositionally biased region" description="Basic residues" evidence="7">
    <location>
        <begin position="679"/>
        <end position="710"/>
    </location>
</feature>
<feature type="compositionally biased region" description="Basic and acidic residues" evidence="7">
    <location>
        <begin position="1826"/>
        <end position="1838"/>
    </location>
</feature>
<feature type="region of interest" description="Disordered" evidence="7">
    <location>
        <begin position="3623"/>
        <end position="3692"/>
    </location>
</feature>
<feature type="compositionally biased region" description="Low complexity" evidence="7">
    <location>
        <begin position="235"/>
        <end position="259"/>
    </location>
</feature>
<gene>
    <name evidence="11" type="primary">LOC112049069</name>
</gene>
<keyword evidence="5" id="KW-0539">Nucleus</keyword>
<feature type="compositionally biased region" description="Basic residues" evidence="7">
    <location>
        <begin position="1597"/>
        <end position="1606"/>
    </location>
</feature>
<dbReference type="Gene3D" id="2.40.290.10">
    <property type="match status" value="1"/>
</dbReference>
<feature type="compositionally biased region" description="Basic residues" evidence="7">
    <location>
        <begin position="3461"/>
        <end position="3471"/>
    </location>
</feature>
<protein>
    <submittedName>
        <fullName evidence="11">Protein split ends isoform X1</fullName>
    </submittedName>
</protein>
<feature type="compositionally biased region" description="Basic and acidic residues" evidence="7">
    <location>
        <begin position="3682"/>
        <end position="3692"/>
    </location>
</feature>
<reference evidence="11" key="1">
    <citation type="submission" date="2025-08" db="UniProtKB">
        <authorList>
            <consortium name="RefSeq"/>
        </authorList>
    </citation>
    <scope>IDENTIFICATION</scope>
</reference>
<feature type="region of interest" description="Disordered" evidence="7">
    <location>
        <begin position="642"/>
        <end position="749"/>
    </location>
</feature>
<feature type="region of interest" description="Disordered" evidence="7">
    <location>
        <begin position="1916"/>
        <end position="1946"/>
    </location>
</feature>
<dbReference type="Pfam" id="PF00076">
    <property type="entry name" value="RRM_1"/>
    <property type="match status" value="2"/>
</dbReference>
<feature type="compositionally biased region" description="Basic and acidic residues" evidence="7">
    <location>
        <begin position="1519"/>
        <end position="1534"/>
    </location>
</feature>
<evidence type="ECO:0000256" key="4">
    <source>
        <dbReference type="ARBA" id="ARBA00022884"/>
    </source>
</evidence>
<dbReference type="SUPFAM" id="SSF54928">
    <property type="entry name" value="RNA-binding domain, RBD"/>
    <property type="match status" value="2"/>
</dbReference>
<dbReference type="InterPro" id="IPR016194">
    <property type="entry name" value="SPOC-like_C_dom_sf"/>
</dbReference>
<proteinExistence type="inferred from homology"/>
<feature type="compositionally biased region" description="Basic and acidic residues" evidence="7">
    <location>
        <begin position="1576"/>
        <end position="1596"/>
    </location>
</feature>
<dbReference type="PROSITE" id="PS50102">
    <property type="entry name" value="RRM"/>
    <property type="match status" value="3"/>
</dbReference>
<dbReference type="GeneID" id="112049069"/>
<feature type="compositionally biased region" description="Basic and acidic residues" evidence="7">
    <location>
        <begin position="1365"/>
        <end position="1400"/>
    </location>
</feature>
<feature type="compositionally biased region" description="Basic residues" evidence="7">
    <location>
        <begin position="2084"/>
        <end position="2094"/>
    </location>
</feature>
<dbReference type="Pfam" id="PF07744">
    <property type="entry name" value="SPOC"/>
    <property type="match status" value="1"/>
</dbReference>
<dbReference type="InterPro" id="IPR000504">
    <property type="entry name" value="RRM_dom"/>
</dbReference>
<feature type="domain" description="RRM" evidence="8">
    <location>
        <begin position="290"/>
        <end position="368"/>
    </location>
</feature>
<feature type="region of interest" description="Disordered" evidence="7">
    <location>
        <begin position="93"/>
        <end position="125"/>
    </location>
</feature>
<feature type="domain" description="RRM" evidence="8">
    <location>
        <begin position="392"/>
        <end position="468"/>
    </location>
</feature>
<evidence type="ECO:0000259" key="8">
    <source>
        <dbReference type="PROSITE" id="PS50102"/>
    </source>
</evidence>
<keyword evidence="10" id="KW-1185">Reference proteome</keyword>
<dbReference type="PROSITE" id="PS50917">
    <property type="entry name" value="SPOC"/>
    <property type="match status" value="1"/>
</dbReference>
<feature type="region of interest" description="Disordered" evidence="7">
    <location>
        <begin position="3457"/>
        <end position="3539"/>
    </location>
</feature>
<dbReference type="CDD" id="cd21543">
    <property type="entry name" value="SPOC_SHARP"/>
    <property type="match status" value="1"/>
</dbReference>
<feature type="region of interest" description="Disordered" evidence="7">
    <location>
        <begin position="2267"/>
        <end position="2316"/>
    </location>
</feature>
<feature type="compositionally biased region" description="Low complexity" evidence="7">
    <location>
        <begin position="891"/>
        <end position="911"/>
    </location>
</feature>
<feature type="compositionally biased region" description="Basic and acidic residues" evidence="7">
    <location>
        <begin position="1849"/>
        <end position="1859"/>
    </location>
</feature>
<evidence type="ECO:0000256" key="3">
    <source>
        <dbReference type="ARBA" id="ARBA00022553"/>
    </source>
</evidence>
<feature type="region of interest" description="Disordered" evidence="7">
    <location>
        <begin position="1739"/>
        <end position="1808"/>
    </location>
</feature>
<feature type="compositionally biased region" description="Basic and acidic residues" evidence="7">
    <location>
        <begin position="1273"/>
        <end position="1346"/>
    </location>
</feature>
<organism evidence="10 11">
    <name type="scientific">Bicyclus anynana</name>
    <name type="common">Squinting bush brown butterfly</name>
    <dbReference type="NCBI Taxonomy" id="110368"/>
    <lineage>
        <taxon>Eukaryota</taxon>
        <taxon>Metazoa</taxon>
        <taxon>Ecdysozoa</taxon>
        <taxon>Arthropoda</taxon>
        <taxon>Hexapoda</taxon>
        <taxon>Insecta</taxon>
        <taxon>Pterygota</taxon>
        <taxon>Neoptera</taxon>
        <taxon>Endopterygota</taxon>
        <taxon>Lepidoptera</taxon>
        <taxon>Glossata</taxon>
        <taxon>Ditrysia</taxon>
        <taxon>Papilionoidea</taxon>
        <taxon>Nymphalidae</taxon>
        <taxon>Satyrinae</taxon>
        <taxon>Satyrini</taxon>
        <taxon>Mycalesina</taxon>
        <taxon>Bicyclus</taxon>
    </lineage>
</organism>
<keyword evidence="4 6" id="KW-0694">RNA-binding</keyword>
<feature type="compositionally biased region" description="Polar residues" evidence="7">
    <location>
        <begin position="2029"/>
        <end position="2041"/>
    </location>
</feature>
<evidence type="ECO:0000256" key="5">
    <source>
        <dbReference type="ARBA" id="ARBA00023242"/>
    </source>
</evidence>
<feature type="compositionally biased region" description="Low complexity" evidence="7">
    <location>
        <begin position="781"/>
        <end position="794"/>
    </location>
</feature>
<feature type="region of interest" description="Disordered" evidence="7">
    <location>
        <begin position="3296"/>
        <end position="3326"/>
    </location>
</feature>